<keyword evidence="3" id="KW-0732">Signal</keyword>
<protein>
    <submittedName>
        <fullName evidence="6">Peptide/nickel transport system substrate-binding protein</fullName>
    </submittedName>
</protein>
<dbReference type="EMBL" id="FQXP01000010">
    <property type="protein sequence ID" value="SHI05304.1"/>
    <property type="molecule type" value="Genomic_DNA"/>
</dbReference>
<feature type="region of interest" description="Disordered" evidence="4">
    <location>
        <begin position="545"/>
        <end position="684"/>
    </location>
</feature>
<keyword evidence="7" id="KW-1185">Reference proteome</keyword>
<organism evidence="6 7">
    <name type="scientific">Clostridium collagenovorans DSM 3089</name>
    <dbReference type="NCBI Taxonomy" id="1121306"/>
    <lineage>
        <taxon>Bacteria</taxon>
        <taxon>Bacillati</taxon>
        <taxon>Bacillota</taxon>
        <taxon>Clostridia</taxon>
        <taxon>Eubacteriales</taxon>
        <taxon>Clostridiaceae</taxon>
        <taxon>Clostridium</taxon>
    </lineage>
</organism>
<dbReference type="Pfam" id="PF00496">
    <property type="entry name" value="SBP_bac_5"/>
    <property type="match status" value="2"/>
</dbReference>
<dbReference type="InterPro" id="IPR000914">
    <property type="entry name" value="SBP_5_dom"/>
</dbReference>
<reference evidence="6 7" key="1">
    <citation type="submission" date="2016-11" db="EMBL/GenBank/DDBJ databases">
        <authorList>
            <person name="Jaros S."/>
            <person name="Januszkiewicz K."/>
            <person name="Wedrychowicz H."/>
        </authorList>
    </citation>
    <scope>NUCLEOTIDE SEQUENCE [LARGE SCALE GENOMIC DNA]</scope>
    <source>
        <strain evidence="6 7">DSM 3089</strain>
    </source>
</reference>
<feature type="compositionally biased region" description="Low complexity" evidence="4">
    <location>
        <begin position="558"/>
        <end position="569"/>
    </location>
</feature>
<keyword evidence="2" id="KW-0813">Transport</keyword>
<dbReference type="CDD" id="cd08504">
    <property type="entry name" value="PBP2_OppA"/>
    <property type="match status" value="1"/>
</dbReference>
<dbReference type="Proteomes" id="UP000184526">
    <property type="component" value="Unassembled WGS sequence"/>
</dbReference>
<feature type="domain" description="Solute-binding protein family 5" evidence="5">
    <location>
        <begin position="71"/>
        <end position="247"/>
    </location>
</feature>
<dbReference type="Gene3D" id="3.40.190.10">
    <property type="entry name" value="Periplasmic binding protein-like II"/>
    <property type="match status" value="2"/>
</dbReference>
<gene>
    <name evidence="6" type="ORF">SAMN02745196_02574</name>
</gene>
<evidence type="ECO:0000256" key="2">
    <source>
        <dbReference type="ARBA" id="ARBA00022448"/>
    </source>
</evidence>
<dbReference type="PANTHER" id="PTHR30290">
    <property type="entry name" value="PERIPLASMIC BINDING COMPONENT OF ABC TRANSPORTER"/>
    <property type="match status" value="1"/>
</dbReference>
<evidence type="ECO:0000256" key="4">
    <source>
        <dbReference type="SAM" id="MobiDB-lite"/>
    </source>
</evidence>
<feature type="domain" description="Solute-binding protein family 5" evidence="5">
    <location>
        <begin position="276"/>
        <end position="469"/>
    </location>
</feature>
<evidence type="ECO:0000259" key="5">
    <source>
        <dbReference type="Pfam" id="PF00496"/>
    </source>
</evidence>
<evidence type="ECO:0000256" key="1">
    <source>
        <dbReference type="ARBA" id="ARBA00005695"/>
    </source>
</evidence>
<evidence type="ECO:0000313" key="7">
    <source>
        <dbReference type="Proteomes" id="UP000184526"/>
    </source>
</evidence>
<name>A0A1M5Y0F1_9CLOT</name>
<dbReference type="Gene3D" id="3.10.105.10">
    <property type="entry name" value="Dipeptide-binding Protein, Domain 3"/>
    <property type="match status" value="1"/>
</dbReference>
<dbReference type="STRING" id="1121306.SAMN02745196_02574"/>
<dbReference type="Gene3D" id="3.90.76.10">
    <property type="entry name" value="Dipeptide-binding Protein, Domain 1"/>
    <property type="match status" value="1"/>
</dbReference>
<evidence type="ECO:0000313" key="6">
    <source>
        <dbReference type="EMBL" id="SHI05304.1"/>
    </source>
</evidence>
<proteinExistence type="inferred from homology"/>
<dbReference type="PANTHER" id="PTHR30290:SF9">
    <property type="entry name" value="OLIGOPEPTIDE-BINDING PROTEIN APPA"/>
    <property type="match status" value="1"/>
</dbReference>
<dbReference type="GO" id="GO:0015833">
    <property type="term" value="P:peptide transport"/>
    <property type="evidence" value="ECO:0007669"/>
    <property type="project" value="TreeGrafter"/>
</dbReference>
<accession>A0A1M5Y0F1</accession>
<evidence type="ECO:0000256" key="3">
    <source>
        <dbReference type="ARBA" id="ARBA00022729"/>
    </source>
</evidence>
<dbReference type="GO" id="GO:1904680">
    <property type="term" value="F:peptide transmembrane transporter activity"/>
    <property type="evidence" value="ECO:0007669"/>
    <property type="project" value="TreeGrafter"/>
</dbReference>
<feature type="compositionally biased region" description="Basic and acidic residues" evidence="4">
    <location>
        <begin position="570"/>
        <end position="684"/>
    </location>
</feature>
<dbReference type="AlphaFoldDB" id="A0A1M5Y0F1"/>
<comment type="similarity">
    <text evidence="1">Belongs to the bacterial solute-binding protein 5 family.</text>
</comment>
<dbReference type="SUPFAM" id="SSF53850">
    <property type="entry name" value="Periplasmic binding protein-like II"/>
    <property type="match status" value="1"/>
</dbReference>
<dbReference type="InterPro" id="IPR039424">
    <property type="entry name" value="SBP_5"/>
</dbReference>
<sequence length="684" mass="78438">MVLVLSLLTVCTSGCIEKKESVAEGQREYLIYNLGELPEDLSMLDNNKVREKDLLLALFDGLVRENEEGDIVPSLAEDYSVSPDGIEYTFNIRNDINWSDGSKITAKDFKEFFKWMLDKNTENIYADQLDCIYGAKEYRQGKNKFTDVAISATDENNLTIRLNNPCAYFINILSNPIYNLRKPEDVNKFRDEYTDVLSSGPFKLKAVADGGVILEKNTNYYKSKDIKSPNIVMKTLGSSESALVEFEAPWGSNGTPVNGLNSEDKDSEEFIKEDSKVDFFVNPPINEVERLKKLKLIDTYENLSSNNYIFNMNKEYFKDENFRKSIIYAFCKESLIEDLGSEVAVPTMSYIPPATNNGIGSEYGVKNSLGKDNNKDLAKQLFSNVKYDKEKELKVYYKESYLNKSIANEFKKDLKDTLDINIKLIPYKDDELAKILESGNYDIIQEEFLQSFDDAVGFLSNFSSHSSKNDYGYNDIEFDKDFSKLNYEVDPLKRKDLIVSAEQKLIQDAPMIPIYSSSNILCRREYVKGAYITKLGNINLDKVYKSNSGEQNKDSKENINQVKENNNENNKVKENTDKKDENQNKEQNTKNENKNVENQNKDKVDPTKETKDKSTENKDGDKDVNNDLKDKNEQDKDVINKEENKSPNTEKIEEKDKEDTKEKTTDSNENKTEKPNNIDEEASR</sequence>